<dbReference type="EMBL" id="RBAL01000019">
    <property type="protein sequence ID" value="RKN38220.1"/>
    <property type="molecule type" value="Genomic_DNA"/>
</dbReference>
<organism evidence="1 2">
    <name type="scientific">Streptomyces hoynatensis</name>
    <dbReference type="NCBI Taxonomy" id="1141874"/>
    <lineage>
        <taxon>Bacteria</taxon>
        <taxon>Bacillati</taxon>
        <taxon>Actinomycetota</taxon>
        <taxon>Actinomycetes</taxon>
        <taxon>Kitasatosporales</taxon>
        <taxon>Streptomycetaceae</taxon>
        <taxon>Streptomyces</taxon>
    </lineage>
</organism>
<keyword evidence="2" id="KW-1185">Reference proteome</keyword>
<sequence>MGYHGPHLLQGELDAFRPYLDRCSSKPLDHKDGRGVSDLHPCALPHAREYPPCSGGKRAAVWS</sequence>
<reference evidence="1 2" key="1">
    <citation type="journal article" date="2014" name="Int. J. Syst. Evol. Microbiol.">
        <title>Streptomyces hoynatensis sp. nov., isolated from deep marine sediment.</title>
        <authorList>
            <person name="Veyisoglu A."/>
            <person name="Sahin N."/>
        </authorList>
    </citation>
    <scope>NUCLEOTIDE SEQUENCE [LARGE SCALE GENOMIC DNA]</scope>
    <source>
        <strain evidence="1 2">KCTC 29097</strain>
    </source>
</reference>
<comment type="caution">
    <text evidence="1">The sequence shown here is derived from an EMBL/GenBank/DDBJ whole genome shotgun (WGS) entry which is preliminary data.</text>
</comment>
<name>A0A3A9YQI9_9ACTN</name>
<evidence type="ECO:0000313" key="1">
    <source>
        <dbReference type="EMBL" id="RKN38220.1"/>
    </source>
</evidence>
<evidence type="ECO:0000313" key="2">
    <source>
        <dbReference type="Proteomes" id="UP000272474"/>
    </source>
</evidence>
<dbReference type="OrthoDB" id="4234978at2"/>
<gene>
    <name evidence="1" type="ORF">D7294_25430</name>
</gene>
<dbReference type="AlphaFoldDB" id="A0A3A9YQI9"/>
<proteinExistence type="predicted"/>
<dbReference type="Proteomes" id="UP000272474">
    <property type="component" value="Unassembled WGS sequence"/>
</dbReference>
<accession>A0A3A9YQI9</accession>
<protein>
    <submittedName>
        <fullName evidence="1">Uncharacterized protein</fullName>
    </submittedName>
</protein>